<keyword evidence="2" id="KW-0472">Membrane</keyword>
<sequence>MSGLVAVEASFVRIGTFGLGSSFAFTVAPPFVVVALLLASSSCKMKCQGPPQAIDAIFRVWDRSRRIRPEPVTGSAPNCFPRTNEEREHAPTKRGQDRDGKLDVRRRERGSANRESTAKRGGEDDRKKRSKIRRCLASAKSNLVAEKWDRLARGAESGGGEDRRRTRAPAVGEGKRREMR</sequence>
<dbReference type="AlphaFoldDB" id="W9RHJ2"/>
<evidence type="ECO:0000313" key="4">
    <source>
        <dbReference type="Proteomes" id="UP000030645"/>
    </source>
</evidence>
<protein>
    <submittedName>
        <fullName evidence="3">Uncharacterized protein</fullName>
    </submittedName>
</protein>
<evidence type="ECO:0000256" key="1">
    <source>
        <dbReference type="SAM" id="MobiDB-lite"/>
    </source>
</evidence>
<evidence type="ECO:0000256" key="2">
    <source>
        <dbReference type="SAM" id="Phobius"/>
    </source>
</evidence>
<dbReference type="Proteomes" id="UP000030645">
    <property type="component" value="Unassembled WGS sequence"/>
</dbReference>
<keyword evidence="2" id="KW-0812">Transmembrane</keyword>
<name>W9RHJ2_9ROSA</name>
<accession>W9RHJ2</accession>
<dbReference type="EMBL" id="KE345050">
    <property type="protein sequence ID" value="EXB91538.1"/>
    <property type="molecule type" value="Genomic_DNA"/>
</dbReference>
<reference evidence="4" key="1">
    <citation type="submission" date="2013-01" db="EMBL/GenBank/DDBJ databases">
        <title>Draft Genome Sequence of a Mulberry Tree, Morus notabilis C.K. Schneid.</title>
        <authorList>
            <person name="He N."/>
            <person name="Zhao S."/>
        </authorList>
    </citation>
    <scope>NUCLEOTIDE SEQUENCE</scope>
</reference>
<gene>
    <name evidence="3" type="ORF">L484_002827</name>
</gene>
<feature type="region of interest" description="Disordered" evidence="1">
    <location>
        <begin position="69"/>
        <end position="180"/>
    </location>
</feature>
<evidence type="ECO:0000313" key="3">
    <source>
        <dbReference type="EMBL" id="EXB91538.1"/>
    </source>
</evidence>
<keyword evidence="2" id="KW-1133">Transmembrane helix</keyword>
<feature type="compositionally biased region" description="Basic and acidic residues" evidence="1">
    <location>
        <begin position="83"/>
        <end position="127"/>
    </location>
</feature>
<feature type="transmembrane region" description="Helical" evidence="2">
    <location>
        <begin position="20"/>
        <end position="39"/>
    </location>
</feature>
<proteinExistence type="predicted"/>
<keyword evidence="4" id="KW-1185">Reference proteome</keyword>
<organism evidence="3 4">
    <name type="scientific">Morus notabilis</name>
    <dbReference type="NCBI Taxonomy" id="981085"/>
    <lineage>
        <taxon>Eukaryota</taxon>
        <taxon>Viridiplantae</taxon>
        <taxon>Streptophyta</taxon>
        <taxon>Embryophyta</taxon>
        <taxon>Tracheophyta</taxon>
        <taxon>Spermatophyta</taxon>
        <taxon>Magnoliopsida</taxon>
        <taxon>eudicotyledons</taxon>
        <taxon>Gunneridae</taxon>
        <taxon>Pentapetalae</taxon>
        <taxon>rosids</taxon>
        <taxon>fabids</taxon>
        <taxon>Rosales</taxon>
        <taxon>Moraceae</taxon>
        <taxon>Moreae</taxon>
        <taxon>Morus</taxon>
    </lineage>
</organism>